<reference evidence="1" key="1">
    <citation type="submission" date="2023-06" db="EMBL/GenBank/DDBJ databases">
        <title>Black Yeasts Isolated from many extreme environments.</title>
        <authorList>
            <person name="Coleine C."/>
            <person name="Stajich J.E."/>
            <person name="Selbmann L."/>
        </authorList>
    </citation>
    <scope>NUCLEOTIDE SEQUENCE</scope>
    <source>
        <strain evidence="1">CCFEE 5200</strain>
    </source>
</reference>
<comment type="caution">
    <text evidence="1">The sequence shown here is derived from an EMBL/GenBank/DDBJ whole genome shotgun (WGS) entry which is preliminary data.</text>
</comment>
<name>A0AAN6QR30_9PEZI</name>
<accession>A0AAN6QR30</accession>
<keyword evidence="2" id="KW-1185">Reference proteome</keyword>
<dbReference type="Proteomes" id="UP001175353">
    <property type="component" value="Unassembled WGS sequence"/>
</dbReference>
<organism evidence="1 2">
    <name type="scientific">Friedmanniomyces endolithicus</name>
    <dbReference type="NCBI Taxonomy" id="329885"/>
    <lineage>
        <taxon>Eukaryota</taxon>
        <taxon>Fungi</taxon>
        <taxon>Dikarya</taxon>
        <taxon>Ascomycota</taxon>
        <taxon>Pezizomycotina</taxon>
        <taxon>Dothideomycetes</taxon>
        <taxon>Dothideomycetidae</taxon>
        <taxon>Mycosphaerellales</taxon>
        <taxon>Teratosphaeriaceae</taxon>
        <taxon>Friedmanniomyces</taxon>
    </lineage>
</organism>
<dbReference type="EMBL" id="JAUJLE010000117">
    <property type="protein sequence ID" value="KAK0980443.1"/>
    <property type="molecule type" value="Genomic_DNA"/>
</dbReference>
<evidence type="ECO:0000313" key="1">
    <source>
        <dbReference type="EMBL" id="KAK0980443.1"/>
    </source>
</evidence>
<gene>
    <name evidence="1" type="ORF">LTR91_012274</name>
</gene>
<protein>
    <submittedName>
        <fullName evidence="1">Uncharacterized protein</fullName>
    </submittedName>
</protein>
<evidence type="ECO:0000313" key="2">
    <source>
        <dbReference type="Proteomes" id="UP001175353"/>
    </source>
</evidence>
<dbReference type="AlphaFoldDB" id="A0AAN6QR30"/>
<proteinExistence type="predicted"/>
<sequence length="194" mass="21574">MPKRSELGAGDLWRADERISKKKQATLSKQMAKADKAAGTVPNVLPERQSHQVAAKRFWGTYPQQLVPSHRFPRDAKSDRMNANGTAGYKVLLPGFWPIPFYKALLDLAEVEHSWRVAHGYIEAQYSLRRDEEGPNGDKADVEGFMTEDVVEALAEWRRENEEEVRAAAVAAAPAAVVVPVAVMYQCAAGREGR</sequence>